<evidence type="ECO:0000256" key="9">
    <source>
        <dbReference type="ARBA" id="ARBA00024867"/>
    </source>
</evidence>
<keyword evidence="4 10" id="KW-0597">Phosphoprotein</keyword>
<dbReference type="AlphaFoldDB" id="A0A8J6JHQ9"/>
<dbReference type="EMBL" id="JACOPQ010000001">
    <property type="protein sequence ID" value="MBC5735459.1"/>
    <property type="molecule type" value="Genomic_DNA"/>
</dbReference>
<dbReference type="InterPro" id="IPR020449">
    <property type="entry name" value="Tscrpt_reg_AraC-type_HTH"/>
</dbReference>
<organism evidence="13 14">
    <name type="scientific">Lawsonibacter faecis</name>
    <dbReference type="NCBI Taxonomy" id="2763052"/>
    <lineage>
        <taxon>Bacteria</taxon>
        <taxon>Bacillati</taxon>
        <taxon>Bacillota</taxon>
        <taxon>Clostridia</taxon>
        <taxon>Eubacteriales</taxon>
        <taxon>Oscillospiraceae</taxon>
        <taxon>Lawsonibacter</taxon>
    </lineage>
</organism>
<dbReference type="SMART" id="SM00342">
    <property type="entry name" value="HTH_ARAC"/>
    <property type="match status" value="1"/>
</dbReference>
<keyword evidence="6" id="KW-0805">Transcription regulation</keyword>
<evidence type="ECO:0000256" key="8">
    <source>
        <dbReference type="ARBA" id="ARBA00023163"/>
    </source>
</evidence>
<dbReference type="SUPFAM" id="SSF46689">
    <property type="entry name" value="Homeodomain-like"/>
    <property type="match status" value="2"/>
</dbReference>
<dbReference type="Pfam" id="PF00072">
    <property type="entry name" value="Response_reg"/>
    <property type="match status" value="1"/>
</dbReference>
<evidence type="ECO:0000256" key="7">
    <source>
        <dbReference type="ARBA" id="ARBA00023125"/>
    </source>
</evidence>
<dbReference type="GO" id="GO:0003700">
    <property type="term" value="F:DNA-binding transcription factor activity"/>
    <property type="evidence" value="ECO:0007669"/>
    <property type="project" value="InterPro"/>
</dbReference>
<gene>
    <name evidence="13" type="ORF">H8S62_00355</name>
</gene>
<evidence type="ECO:0000256" key="10">
    <source>
        <dbReference type="PROSITE-ProRule" id="PRU00169"/>
    </source>
</evidence>
<dbReference type="InterPro" id="IPR051552">
    <property type="entry name" value="HptR"/>
</dbReference>
<evidence type="ECO:0000256" key="4">
    <source>
        <dbReference type="ARBA" id="ARBA00022553"/>
    </source>
</evidence>
<feature type="domain" description="HTH araC/xylS-type" evidence="11">
    <location>
        <begin position="155"/>
        <end position="253"/>
    </location>
</feature>
<sequence>MYKVIIVDDENIIVEGLQRVVDWTRYGCRVAATGHDAASGAAAIREHRPDILFTDIKMPNEDGLTMLAGLKSEFPDMMVTVLTGYRDFEYAKRAIDLGVARFLLKPSRMDELEEAVAFMTGQLDRRRALRPQTPETAEETVEESAAANANSFLARKAQGYIREHCAEKLSLQDVADHCYVSQWHLSKLLHKHLDMTFYDLLNGVRVEKAKELLEDPALRISEIAAIVGYADTAHFSRVFKKSEGISANEYRNLHCGGK</sequence>
<dbReference type="Gene3D" id="1.10.10.60">
    <property type="entry name" value="Homeodomain-like"/>
    <property type="match status" value="2"/>
</dbReference>
<keyword evidence="14" id="KW-1185">Reference proteome</keyword>
<dbReference type="InterPro" id="IPR018060">
    <property type="entry name" value="HTH_AraC"/>
</dbReference>
<dbReference type="GO" id="GO:0000160">
    <property type="term" value="P:phosphorelay signal transduction system"/>
    <property type="evidence" value="ECO:0007669"/>
    <property type="project" value="UniProtKB-KW"/>
</dbReference>
<dbReference type="RefSeq" id="WP_155145399.1">
    <property type="nucleotide sequence ID" value="NZ_JACOPQ010000001.1"/>
</dbReference>
<dbReference type="PANTHER" id="PTHR42713:SF3">
    <property type="entry name" value="TRANSCRIPTIONAL REGULATORY PROTEIN HPTR"/>
    <property type="match status" value="1"/>
</dbReference>
<accession>A0A8J6JHQ9</accession>
<dbReference type="PROSITE" id="PS00041">
    <property type="entry name" value="HTH_ARAC_FAMILY_1"/>
    <property type="match status" value="1"/>
</dbReference>
<proteinExistence type="predicted"/>
<name>A0A8J6JHQ9_9FIRM</name>
<dbReference type="Pfam" id="PF12833">
    <property type="entry name" value="HTH_18"/>
    <property type="match status" value="1"/>
</dbReference>
<evidence type="ECO:0000313" key="13">
    <source>
        <dbReference type="EMBL" id="MBC5735459.1"/>
    </source>
</evidence>
<dbReference type="Gene3D" id="3.40.50.2300">
    <property type="match status" value="1"/>
</dbReference>
<comment type="caution">
    <text evidence="13">The sequence shown here is derived from an EMBL/GenBank/DDBJ whole genome shotgun (WGS) entry which is preliminary data.</text>
</comment>
<dbReference type="PANTHER" id="PTHR42713">
    <property type="entry name" value="HISTIDINE KINASE-RELATED"/>
    <property type="match status" value="1"/>
</dbReference>
<evidence type="ECO:0000256" key="2">
    <source>
        <dbReference type="ARBA" id="ARBA00018672"/>
    </source>
</evidence>
<dbReference type="SMART" id="SM00448">
    <property type="entry name" value="REC"/>
    <property type="match status" value="1"/>
</dbReference>
<keyword evidence="5" id="KW-0902">Two-component regulatory system</keyword>
<dbReference type="InterPro" id="IPR018062">
    <property type="entry name" value="HTH_AraC-typ_CS"/>
</dbReference>
<evidence type="ECO:0000313" key="14">
    <source>
        <dbReference type="Proteomes" id="UP000607645"/>
    </source>
</evidence>
<reference evidence="13" key="1">
    <citation type="submission" date="2020-08" db="EMBL/GenBank/DDBJ databases">
        <title>Genome public.</title>
        <authorList>
            <person name="Liu C."/>
            <person name="Sun Q."/>
        </authorList>
    </citation>
    <scope>NUCLEOTIDE SEQUENCE</scope>
    <source>
        <strain evidence="13">NSJ-52</strain>
    </source>
</reference>
<evidence type="ECO:0000256" key="3">
    <source>
        <dbReference type="ARBA" id="ARBA00022490"/>
    </source>
</evidence>
<keyword evidence="3" id="KW-0963">Cytoplasm</keyword>
<dbReference type="Proteomes" id="UP000607645">
    <property type="component" value="Unassembled WGS sequence"/>
</dbReference>
<evidence type="ECO:0000259" key="12">
    <source>
        <dbReference type="PROSITE" id="PS50110"/>
    </source>
</evidence>
<comment type="function">
    <text evidence="9">May play the central regulatory role in sporulation. It may be an element of the effector pathway responsible for the activation of sporulation genes in response to nutritional stress. Spo0A may act in concert with spo0H (a sigma factor) to control the expression of some genes that are critical to the sporulation process.</text>
</comment>
<dbReference type="GO" id="GO:0005737">
    <property type="term" value="C:cytoplasm"/>
    <property type="evidence" value="ECO:0007669"/>
    <property type="project" value="UniProtKB-SubCell"/>
</dbReference>
<evidence type="ECO:0000256" key="6">
    <source>
        <dbReference type="ARBA" id="ARBA00023015"/>
    </source>
</evidence>
<keyword evidence="7" id="KW-0238">DNA-binding</keyword>
<dbReference type="InterPro" id="IPR011006">
    <property type="entry name" value="CheY-like_superfamily"/>
</dbReference>
<dbReference type="PROSITE" id="PS50110">
    <property type="entry name" value="RESPONSE_REGULATORY"/>
    <property type="match status" value="1"/>
</dbReference>
<dbReference type="PROSITE" id="PS01124">
    <property type="entry name" value="HTH_ARAC_FAMILY_2"/>
    <property type="match status" value="1"/>
</dbReference>
<evidence type="ECO:0000259" key="11">
    <source>
        <dbReference type="PROSITE" id="PS01124"/>
    </source>
</evidence>
<evidence type="ECO:0000256" key="1">
    <source>
        <dbReference type="ARBA" id="ARBA00004496"/>
    </source>
</evidence>
<keyword evidence="8" id="KW-0804">Transcription</keyword>
<feature type="modified residue" description="4-aspartylphosphate" evidence="10">
    <location>
        <position position="55"/>
    </location>
</feature>
<dbReference type="SUPFAM" id="SSF52172">
    <property type="entry name" value="CheY-like"/>
    <property type="match status" value="1"/>
</dbReference>
<dbReference type="GO" id="GO:0043565">
    <property type="term" value="F:sequence-specific DNA binding"/>
    <property type="evidence" value="ECO:0007669"/>
    <property type="project" value="InterPro"/>
</dbReference>
<evidence type="ECO:0000256" key="5">
    <source>
        <dbReference type="ARBA" id="ARBA00023012"/>
    </source>
</evidence>
<dbReference type="PRINTS" id="PR00032">
    <property type="entry name" value="HTHARAC"/>
</dbReference>
<dbReference type="InterPro" id="IPR001789">
    <property type="entry name" value="Sig_transdc_resp-reg_receiver"/>
</dbReference>
<feature type="domain" description="Response regulatory" evidence="12">
    <location>
        <begin position="3"/>
        <end position="120"/>
    </location>
</feature>
<protein>
    <recommendedName>
        <fullName evidence="2">Stage 0 sporulation protein A homolog</fullName>
    </recommendedName>
</protein>
<dbReference type="InterPro" id="IPR009057">
    <property type="entry name" value="Homeodomain-like_sf"/>
</dbReference>
<comment type="subcellular location">
    <subcellularLocation>
        <location evidence="1">Cytoplasm</location>
    </subcellularLocation>
</comment>
<dbReference type="CDD" id="cd17536">
    <property type="entry name" value="REC_YesN-like"/>
    <property type="match status" value="1"/>
</dbReference>